<accession>A0A371DDM4</accession>
<dbReference type="EMBL" id="KZ857398">
    <property type="protein sequence ID" value="RDX50623.1"/>
    <property type="molecule type" value="Genomic_DNA"/>
</dbReference>
<feature type="compositionally biased region" description="Polar residues" evidence="1">
    <location>
        <begin position="187"/>
        <end position="199"/>
    </location>
</feature>
<evidence type="ECO:0000313" key="2">
    <source>
        <dbReference type="EMBL" id="RDX50623.1"/>
    </source>
</evidence>
<feature type="region of interest" description="Disordered" evidence="1">
    <location>
        <begin position="167"/>
        <end position="200"/>
    </location>
</feature>
<sequence length="287" mass="31518">MPSCGLRHTYIVRCWRSRLHSLGRLAQPALQLSFAYRWIRMRPYPGAEADKTASHPGPFARPRPRRQTSFCSGPRFRRTVRSSACRSAVSSGTAPATYRVRSSSAPFRARVVARGERRLGSAAFCVFHLWNGVLGRLGLRPSLPSSTSESGLWFGVLLGGPEVAGEDISLTPAGNRERSRRAPTHRAPTTSPAGSSFSGRWSHHDLHGDDRLTAAYREDLRRTDIALESHSRALDLLNLRYRARVHFEGEVPAGAMTNVARTPDVLLELRSLVLGVGASGQKVSLAT</sequence>
<dbReference type="AlphaFoldDB" id="A0A371DDM4"/>
<reference evidence="2 3" key="1">
    <citation type="journal article" date="2018" name="Biotechnol. Biofuels">
        <title>Integrative visual omics of the white-rot fungus Polyporus brumalis exposes the biotechnological potential of its oxidative enzymes for delignifying raw plant biomass.</title>
        <authorList>
            <person name="Miyauchi S."/>
            <person name="Rancon A."/>
            <person name="Drula E."/>
            <person name="Hage H."/>
            <person name="Chaduli D."/>
            <person name="Favel A."/>
            <person name="Grisel S."/>
            <person name="Henrissat B."/>
            <person name="Herpoel-Gimbert I."/>
            <person name="Ruiz-Duenas F.J."/>
            <person name="Chevret D."/>
            <person name="Hainaut M."/>
            <person name="Lin J."/>
            <person name="Wang M."/>
            <person name="Pangilinan J."/>
            <person name="Lipzen A."/>
            <person name="Lesage-Meessen L."/>
            <person name="Navarro D."/>
            <person name="Riley R."/>
            <person name="Grigoriev I.V."/>
            <person name="Zhou S."/>
            <person name="Raouche S."/>
            <person name="Rosso M.N."/>
        </authorList>
    </citation>
    <scope>NUCLEOTIDE SEQUENCE [LARGE SCALE GENOMIC DNA]</scope>
    <source>
        <strain evidence="2 3">BRFM 1820</strain>
    </source>
</reference>
<feature type="region of interest" description="Disordered" evidence="1">
    <location>
        <begin position="47"/>
        <end position="71"/>
    </location>
</feature>
<dbReference type="Proteomes" id="UP000256964">
    <property type="component" value="Unassembled WGS sequence"/>
</dbReference>
<evidence type="ECO:0000256" key="1">
    <source>
        <dbReference type="SAM" id="MobiDB-lite"/>
    </source>
</evidence>
<gene>
    <name evidence="2" type="ORF">OH76DRAFT_430394</name>
</gene>
<keyword evidence="3" id="KW-1185">Reference proteome</keyword>
<protein>
    <submittedName>
        <fullName evidence="2">Uncharacterized protein</fullName>
    </submittedName>
</protein>
<evidence type="ECO:0000313" key="3">
    <source>
        <dbReference type="Proteomes" id="UP000256964"/>
    </source>
</evidence>
<organism evidence="2 3">
    <name type="scientific">Lentinus brumalis</name>
    <dbReference type="NCBI Taxonomy" id="2498619"/>
    <lineage>
        <taxon>Eukaryota</taxon>
        <taxon>Fungi</taxon>
        <taxon>Dikarya</taxon>
        <taxon>Basidiomycota</taxon>
        <taxon>Agaricomycotina</taxon>
        <taxon>Agaricomycetes</taxon>
        <taxon>Polyporales</taxon>
        <taxon>Polyporaceae</taxon>
        <taxon>Lentinus</taxon>
    </lineage>
</organism>
<name>A0A371DDM4_9APHY</name>
<proteinExistence type="predicted"/>